<organism evidence="1 2">
    <name type="scientific">Dictyostelium purpureum</name>
    <name type="common">Slime mold</name>
    <dbReference type="NCBI Taxonomy" id="5786"/>
    <lineage>
        <taxon>Eukaryota</taxon>
        <taxon>Amoebozoa</taxon>
        <taxon>Evosea</taxon>
        <taxon>Eumycetozoa</taxon>
        <taxon>Dictyostelia</taxon>
        <taxon>Dictyosteliales</taxon>
        <taxon>Dictyosteliaceae</taxon>
        <taxon>Dictyostelium</taxon>
    </lineage>
</organism>
<dbReference type="InterPro" id="IPR052992">
    <property type="entry name" value="SDR_member_12"/>
</dbReference>
<dbReference type="SUPFAM" id="SSF51735">
    <property type="entry name" value="NAD(P)-binding Rossmann-fold domains"/>
    <property type="match status" value="1"/>
</dbReference>
<dbReference type="PRINTS" id="PR00081">
    <property type="entry name" value="GDHRDH"/>
</dbReference>
<dbReference type="RefSeq" id="XP_003293249.1">
    <property type="nucleotide sequence ID" value="XM_003293201.1"/>
</dbReference>
<dbReference type="PANTHER" id="PTHR44656">
    <property type="entry name" value="DEHYDROGENASE/REDUCTASE SDR FAMILY MEMBER 12"/>
    <property type="match status" value="1"/>
</dbReference>
<dbReference type="eggNOG" id="KOG1208">
    <property type="taxonomic scope" value="Eukaryota"/>
</dbReference>
<dbReference type="EMBL" id="GL871346">
    <property type="protein sequence ID" value="EGC30235.1"/>
    <property type="molecule type" value="Genomic_DNA"/>
</dbReference>
<keyword evidence="2" id="KW-1185">Reference proteome</keyword>
<dbReference type="VEuPathDB" id="AmoebaDB:DICPUDRAFT_158049"/>
<gene>
    <name evidence="1" type="ORF">DICPUDRAFT_158049</name>
</gene>
<dbReference type="InterPro" id="IPR002347">
    <property type="entry name" value="SDR_fam"/>
</dbReference>
<dbReference type="Proteomes" id="UP000001064">
    <property type="component" value="Unassembled WGS sequence"/>
</dbReference>
<sequence length="325" mass="37341">MITGAKWFWNGLMNYTSRAYNKKKEHFNENDLVQDISNKHFIVTGANSGIGYETSVQLSKRGGNVHLVCRSKEKGEKALMEIKEKTNSDKVHLHVCDISLINDIKSFVQQWKDNGNQRVDVLIHNAGVMNKEREETSEGIEKTFATNILAPFLLTELLVIRNDMANNGTSNEKKRVIFVTSAGMLTQKMNCDFQFNNVKEGKQKWDGMLAYAQTKREMVYLTELFAEKNKDINFYTMHPCWTNTEGLTKSMPMFNKLVGSQLRTPEEGADTIVWLSMSPTVENNSSGLFFEDRHSVDKYIHNSHTESPKEDVDKLWNYLNDFLNK</sequence>
<dbReference type="STRING" id="5786.F1A0P6"/>
<dbReference type="InParanoid" id="F1A0P6"/>
<evidence type="ECO:0000313" key="1">
    <source>
        <dbReference type="EMBL" id="EGC30235.1"/>
    </source>
</evidence>
<reference evidence="2" key="1">
    <citation type="journal article" date="2011" name="Genome Biol.">
        <title>Comparative genomics of the social amoebae Dictyostelium discoideum and Dictyostelium purpureum.</title>
        <authorList>
            <consortium name="US DOE Joint Genome Institute (JGI-PGF)"/>
            <person name="Sucgang R."/>
            <person name="Kuo A."/>
            <person name="Tian X."/>
            <person name="Salerno W."/>
            <person name="Parikh A."/>
            <person name="Feasley C.L."/>
            <person name="Dalin E."/>
            <person name="Tu H."/>
            <person name="Huang E."/>
            <person name="Barry K."/>
            <person name="Lindquist E."/>
            <person name="Shapiro H."/>
            <person name="Bruce D."/>
            <person name="Schmutz J."/>
            <person name="Salamov A."/>
            <person name="Fey P."/>
            <person name="Gaudet P."/>
            <person name="Anjard C."/>
            <person name="Babu M.M."/>
            <person name="Basu S."/>
            <person name="Bushmanova Y."/>
            <person name="van der Wel H."/>
            <person name="Katoh-Kurasawa M."/>
            <person name="Dinh C."/>
            <person name="Coutinho P.M."/>
            <person name="Saito T."/>
            <person name="Elias M."/>
            <person name="Schaap P."/>
            <person name="Kay R.R."/>
            <person name="Henrissat B."/>
            <person name="Eichinger L."/>
            <person name="Rivero F."/>
            <person name="Putnam N.H."/>
            <person name="West C.M."/>
            <person name="Loomis W.F."/>
            <person name="Chisholm R.L."/>
            <person name="Shaulsky G."/>
            <person name="Strassmann J.E."/>
            <person name="Queller D.C."/>
            <person name="Kuspa A."/>
            <person name="Grigoriev I.V."/>
        </authorList>
    </citation>
    <scope>NUCLEOTIDE SEQUENCE [LARGE SCALE GENOMIC DNA]</scope>
    <source>
        <strain evidence="2">QSDP1</strain>
    </source>
</reference>
<dbReference type="GeneID" id="10510938"/>
<dbReference type="PANTHER" id="PTHR44656:SF7">
    <property type="entry name" value="DEHYDROGENASE_REDUCTASE SDR FAMILY MEMBER 12"/>
    <property type="match status" value="1"/>
</dbReference>
<protein>
    <recommendedName>
        <fullName evidence="3">Dehydrogenase/reductase SDR family member 12</fullName>
    </recommendedName>
</protein>
<evidence type="ECO:0000313" key="2">
    <source>
        <dbReference type="Proteomes" id="UP000001064"/>
    </source>
</evidence>
<dbReference type="OMA" id="TYIMTTA"/>
<dbReference type="AlphaFoldDB" id="F1A0P6"/>
<name>F1A0P6_DICPU</name>
<dbReference type="InterPro" id="IPR036291">
    <property type="entry name" value="NAD(P)-bd_dom_sf"/>
</dbReference>
<accession>F1A0P6</accession>
<proteinExistence type="predicted"/>
<dbReference type="Pfam" id="PF00106">
    <property type="entry name" value="adh_short"/>
    <property type="match status" value="1"/>
</dbReference>
<dbReference type="KEGG" id="dpp:DICPUDRAFT_158049"/>
<dbReference type="Gene3D" id="3.40.50.720">
    <property type="entry name" value="NAD(P)-binding Rossmann-like Domain"/>
    <property type="match status" value="1"/>
</dbReference>
<evidence type="ECO:0008006" key="3">
    <source>
        <dbReference type="Google" id="ProtNLM"/>
    </source>
</evidence>
<dbReference type="OrthoDB" id="417891at2759"/>